<keyword evidence="2" id="KW-1185">Reference proteome</keyword>
<reference evidence="1 2" key="1">
    <citation type="submission" date="2020-08" db="EMBL/GenBank/DDBJ databases">
        <title>Sphingobacterium sp. DN00404 isolated from aquaculture water.</title>
        <authorList>
            <person name="Zhang M."/>
        </authorList>
    </citation>
    <scope>NUCLEOTIDE SEQUENCE [LARGE SCALE GENOMIC DNA]</scope>
    <source>
        <strain evidence="1 2">DN00404</strain>
    </source>
</reference>
<dbReference type="RefSeq" id="WP_190993395.1">
    <property type="nucleotide sequence ID" value="NZ_JACOIK010000004.1"/>
</dbReference>
<protein>
    <submittedName>
        <fullName evidence="1">Uncharacterized protein</fullName>
    </submittedName>
</protein>
<dbReference type="Proteomes" id="UP000602759">
    <property type="component" value="Unassembled WGS sequence"/>
</dbReference>
<proteinExistence type="predicted"/>
<evidence type="ECO:0000313" key="1">
    <source>
        <dbReference type="EMBL" id="MBD1432364.1"/>
    </source>
</evidence>
<sequence>MINLYWPVYKNLEKEVIDLSNQIHFDDKQLSIYSVKISELLIRCSVEIEAISKDLFIKLGGIEPSDRDLYFDTDCLQLLEDSWLLSKKKLIVSASNFYFQNDENNILAPLLKANKRGSSSCDWKKAYQAVKHNRTLNLHKGNIKNLLRALGALFILNLYFKDEILSFEKDSKAVNFPINMGSDIFAIKLHKWFSYDGDHNYGKKEDFDECIYLTKYTEDSLQKNRQAVQEMSNKQRELFLKHPKFLEYVKTNDINDYKGQNLMWDVLGQEDYINIIRIAGQKQIEAFKTTEFEAIINKNSV</sequence>
<gene>
    <name evidence="1" type="ORF">H8B06_05970</name>
</gene>
<accession>A0ABR7YM75</accession>
<name>A0ABR7YM75_9SPHI</name>
<evidence type="ECO:0000313" key="2">
    <source>
        <dbReference type="Proteomes" id="UP000602759"/>
    </source>
</evidence>
<comment type="caution">
    <text evidence="1">The sequence shown here is derived from an EMBL/GenBank/DDBJ whole genome shotgun (WGS) entry which is preliminary data.</text>
</comment>
<dbReference type="EMBL" id="JACOIK010000004">
    <property type="protein sequence ID" value="MBD1432364.1"/>
    <property type="molecule type" value="Genomic_DNA"/>
</dbReference>
<organism evidence="1 2">
    <name type="scientific">Sphingobacterium micropteri</name>
    <dbReference type="NCBI Taxonomy" id="2763501"/>
    <lineage>
        <taxon>Bacteria</taxon>
        <taxon>Pseudomonadati</taxon>
        <taxon>Bacteroidota</taxon>
        <taxon>Sphingobacteriia</taxon>
        <taxon>Sphingobacteriales</taxon>
        <taxon>Sphingobacteriaceae</taxon>
        <taxon>Sphingobacterium</taxon>
    </lineage>
</organism>